<sequence length="61" mass="6364">MDITSASIIALIEGGAFLVNTALRAQKGELSQSDVDAILAHVGEEASDLRRVIDAALAKNN</sequence>
<protein>
    <submittedName>
        <fullName evidence="1">Uncharacterized protein</fullName>
    </submittedName>
</protein>
<proteinExistence type="predicted"/>
<dbReference type="AlphaFoldDB" id="A0A6L8W926"/>
<comment type="caution">
    <text evidence="1">The sequence shown here is derived from an EMBL/GenBank/DDBJ whole genome shotgun (WGS) entry which is preliminary data.</text>
</comment>
<name>A0A6L8W926_9PROT</name>
<evidence type="ECO:0000313" key="2">
    <source>
        <dbReference type="Proteomes" id="UP000476030"/>
    </source>
</evidence>
<organism evidence="1 2">
    <name type="scientific">Sneathiella litorea</name>
    <dbReference type="NCBI Taxonomy" id="2606216"/>
    <lineage>
        <taxon>Bacteria</taxon>
        <taxon>Pseudomonadati</taxon>
        <taxon>Pseudomonadota</taxon>
        <taxon>Alphaproteobacteria</taxon>
        <taxon>Sneathiellales</taxon>
        <taxon>Sneathiellaceae</taxon>
        <taxon>Sneathiella</taxon>
    </lineage>
</organism>
<evidence type="ECO:0000313" key="1">
    <source>
        <dbReference type="EMBL" id="MZR30880.1"/>
    </source>
</evidence>
<dbReference type="EMBL" id="WTUW01000002">
    <property type="protein sequence ID" value="MZR30880.1"/>
    <property type="molecule type" value="Genomic_DNA"/>
</dbReference>
<dbReference type="RefSeq" id="WP_161315421.1">
    <property type="nucleotide sequence ID" value="NZ_WTUW01000002.1"/>
</dbReference>
<reference evidence="1 2" key="1">
    <citation type="submission" date="2019-12" db="EMBL/GenBank/DDBJ databases">
        <title>Snethiella sp. nov. sp. isolated from sea sand.</title>
        <authorList>
            <person name="Kim J."/>
            <person name="Jeong S.E."/>
            <person name="Jung H.S."/>
            <person name="Jeon C.O."/>
        </authorList>
    </citation>
    <scope>NUCLEOTIDE SEQUENCE [LARGE SCALE GENOMIC DNA]</scope>
    <source>
        <strain evidence="1 2">DP05</strain>
    </source>
</reference>
<dbReference type="Proteomes" id="UP000476030">
    <property type="component" value="Unassembled WGS sequence"/>
</dbReference>
<keyword evidence="2" id="KW-1185">Reference proteome</keyword>
<accession>A0A6L8W926</accession>
<gene>
    <name evidence="1" type="ORF">GQE98_09570</name>
</gene>